<evidence type="ECO:0000313" key="2">
    <source>
        <dbReference type="Proteomes" id="UP000617340"/>
    </source>
</evidence>
<protein>
    <submittedName>
        <fullName evidence="1">Uncharacterized protein</fullName>
    </submittedName>
</protein>
<accession>A0A834MSL5</accession>
<dbReference type="Proteomes" id="UP000617340">
    <property type="component" value="Unassembled WGS sequence"/>
</dbReference>
<keyword evidence="2" id="KW-1185">Reference proteome</keyword>
<comment type="caution">
    <text evidence="1">The sequence shown here is derived from an EMBL/GenBank/DDBJ whole genome shotgun (WGS) entry which is preliminary data.</text>
</comment>
<proteinExistence type="predicted"/>
<organism evidence="1 2">
    <name type="scientific">Vespula germanica</name>
    <name type="common">German yellow jacket</name>
    <name type="synonym">Paravespula germanica</name>
    <dbReference type="NCBI Taxonomy" id="30212"/>
    <lineage>
        <taxon>Eukaryota</taxon>
        <taxon>Metazoa</taxon>
        <taxon>Ecdysozoa</taxon>
        <taxon>Arthropoda</taxon>
        <taxon>Hexapoda</taxon>
        <taxon>Insecta</taxon>
        <taxon>Pterygota</taxon>
        <taxon>Neoptera</taxon>
        <taxon>Endopterygota</taxon>
        <taxon>Hymenoptera</taxon>
        <taxon>Apocrita</taxon>
        <taxon>Aculeata</taxon>
        <taxon>Vespoidea</taxon>
        <taxon>Vespidae</taxon>
        <taxon>Vespinae</taxon>
        <taxon>Vespula</taxon>
    </lineage>
</organism>
<dbReference type="AlphaFoldDB" id="A0A834MSL5"/>
<dbReference type="EMBL" id="JACSDZ010000018">
    <property type="protein sequence ID" value="KAF7383745.1"/>
    <property type="molecule type" value="Genomic_DNA"/>
</dbReference>
<evidence type="ECO:0000313" key="1">
    <source>
        <dbReference type="EMBL" id="KAF7383745.1"/>
    </source>
</evidence>
<name>A0A834MSL5_VESGE</name>
<gene>
    <name evidence="1" type="ORF">HZH68_014502</name>
</gene>
<sequence length="78" mass="8979">MVGKEKRMVGTKSFDLWFRPTMSGYDVSKNIDDYDKERDVKDKFYKSLTAVIARSQRAEIQCLTSSPTADKKKLAKLI</sequence>
<reference evidence="1" key="1">
    <citation type="journal article" date="2020" name="G3 (Bethesda)">
        <title>High-Quality Assemblies for Three Invasive Social Wasps from the &lt;i&gt;Vespula&lt;/i&gt; Genus.</title>
        <authorList>
            <person name="Harrop T.W.R."/>
            <person name="Guhlin J."/>
            <person name="McLaughlin G.M."/>
            <person name="Permina E."/>
            <person name="Stockwell P."/>
            <person name="Gilligan J."/>
            <person name="Le Lec M.F."/>
            <person name="Gruber M.A.M."/>
            <person name="Quinn O."/>
            <person name="Lovegrove M."/>
            <person name="Duncan E.J."/>
            <person name="Remnant E.J."/>
            <person name="Van Eeckhoven J."/>
            <person name="Graham B."/>
            <person name="Knapp R.A."/>
            <person name="Langford K.W."/>
            <person name="Kronenberg Z."/>
            <person name="Press M.O."/>
            <person name="Eacker S.M."/>
            <person name="Wilson-Rankin E.E."/>
            <person name="Purcell J."/>
            <person name="Lester P.J."/>
            <person name="Dearden P.K."/>
        </authorList>
    </citation>
    <scope>NUCLEOTIDE SEQUENCE</scope>
    <source>
        <strain evidence="1">Linc-1</strain>
    </source>
</reference>